<sequence length="376" mass="41865">MTTPTNEAFRRAIKGHVTRWINNIQQYDNVQMDLTVHNLVLGAESNLRNMYNKYKRLSEGVARDMQQAEATQDQFEAEIDSQIQIEEDVGDALIIVKRKREEFKEIQAAEERKRQEETLLLMFKTQQIAADAARAQEKADQDAARAQEKADQDAARAQEKIDQDAARAQERAIRQQENLDQQNLFRQLIAAIPAAAAPGAPAAPAAVASTKLPKRQIKPFKGDVLEWTAFWEGYNAAVHGSAIPAVQKFGYLKDYLKGEAQLCVENLELTDANYTVAITLLKARYGKPDVLIEAHTHKLDTLQPVKDVADTAALRCFQLTIQSHINALETLGVARASHGCLLGSRILRSIPLKLQAERAKSATNKSKLKSQSDSAV</sequence>
<feature type="compositionally biased region" description="Basic and acidic residues" evidence="1">
    <location>
        <begin position="134"/>
        <end position="172"/>
    </location>
</feature>
<dbReference type="OrthoDB" id="7444419at2759"/>
<evidence type="ECO:0000313" key="2">
    <source>
        <dbReference type="EMBL" id="EFX65231.1"/>
    </source>
</evidence>
<reference evidence="2 3" key="1">
    <citation type="journal article" date="2011" name="Science">
        <title>The ecoresponsive genome of Daphnia pulex.</title>
        <authorList>
            <person name="Colbourne J.K."/>
            <person name="Pfrender M.E."/>
            <person name="Gilbert D."/>
            <person name="Thomas W.K."/>
            <person name="Tucker A."/>
            <person name="Oakley T.H."/>
            <person name="Tokishita S."/>
            <person name="Aerts A."/>
            <person name="Arnold G.J."/>
            <person name="Basu M.K."/>
            <person name="Bauer D.J."/>
            <person name="Caceres C.E."/>
            <person name="Carmel L."/>
            <person name="Casola C."/>
            <person name="Choi J.H."/>
            <person name="Detter J.C."/>
            <person name="Dong Q."/>
            <person name="Dusheyko S."/>
            <person name="Eads B.D."/>
            <person name="Frohlich T."/>
            <person name="Geiler-Samerotte K.A."/>
            <person name="Gerlach D."/>
            <person name="Hatcher P."/>
            <person name="Jogdeo S."/>
            <person name="Krijgsveld J."/>
            <person name="Kriventseva E.V."/>
            <person name="Kultz D."/>
            <person name="Laforsch C."/>
            <person name="Lindquist E."/>
            <person name="Lopez J."/>
            <person name="Manak J.R."/>
            <person name="Muller J."/>
            <person name="Pangilinan J."/>
            <person name="Patwardhan R.P."/>
            <person name="Pitluck S."/>
            <person name="Pritham E.J."/>
            <person name="Rechtsteiner A."/>
            <person name="Rho M."/>
            <person name="Rogozin I.B."/>
            <person name="Sakarya O."/>
            <person name="Salamov A."/>
            <person name="Schaack S."/>
            <person name="Shapiro H."/>
            <person name="Shiga Y."/>
            <person name="Skalitzky C."/>
            <person name="Smith Z."/>
            <person name="Souvorov A."/>
            <person name="Sung W."/>
            <person name="Tang Z."/>
            <person name="Tsuchiya D."/>
            <person name="Tu H."/>
            <person name="Vos H."/>
            <person name="Wang M."/>
            <person name="Wolf Y.I."/>
            <person name="Yamagata H."/>
            <person name="Yamada T."/>
            <person name="Ye Y."/>
            <person name="Shaw J.R."/>
            <person name="Andrews J."/>
            <person name="Crease T.J."/>
            <person name="Tang H."/>
            <person name="Lucas S.M."/>
            <person name="Robertson H.M."/>
            <person name="Bork P."/>
            <person name="Koonin E.V."/>
            <person name="Zdobnov E.M."/>
            <person name="Grigoriev I.V."/>
            <person name="Lynch M."/>
            <person name="Boore J.L."/>
        </authorList>
    </citation>
    <scope>NUCLEOTIDE SEQUENCE [LARGE SCALE GENOMIC DNA]</scope>
</reference>
<evidence type="ECO:0000256" key="1">
    <source>
        <dbReference type="SAM" id="MobiDB-lite"/>
    </source>
</evidence>
<dbReference type="KEGG" id="dpx:DAPPUDRAFT_265000"/>
<evidence type="ECO:0000313" key="3">
    <source>
        <dbReference type="Proteomes" id="UP000000305"/>
    </source>
</evidence>
<accession>E9HSP8</accession>
<dbReference type="InParanoid" id="E9HSP8"/>
<dbReference type="PANTHER" id="PTHR22954">
    <property type="entry name" value="RETROVIRAL PROTEASE-RELATED"/>
    <property type="match status" value="1"/>
</dbReference>
<protein>
    <submittedName>
        <fullName evidence="2">Uncharacterized protein</fullName>
    </submittedName>
</protein>
<keyword evidence="3" id="KW-1185">Reference proteome</keyword>
<gene>
    <name evidence="2" type="ORF">DAPPUDRAFT_265000</name>
</gene>
<dbReference type="PANTHER" id="PTHR22954:SF3">
    <property type="entry name" value="PROTEIN CBG08539"/>
    <property type="match status" value="1"/>
</dbReference>
<dbReference type="AlphaFoldDB" id="E9HSP8"/>
<dbReference type="InterPro" id="IPR005312">
    <property type="entry name" value="DUF1759"/>
</dbReference>
<dbReference type="EMBL" id="GL732755">
    <property type="protein sequence ID" value="EFX65231.1"/>
    <property type="molecule type" value="Genomic_DNA"/>
</dbReference>
<organism evidence="2 3">
    <name type="scientific">Daphnia pulex</name>
    <name type="common">Water flea</name>
    <dbReference type="NCBI Taxonomy" id="6669"/>
    <lineage>
        <taxon>Eukaryota</taxon>
        <taxon>Metazoa</taxon>
        <taxon>Ecdysozoa</taxon>
        <taxon>Arthropoda</taxon>
        <taxon>Crustacea</taxon>
        <taxon>Branchiopoda</taxon>
        <taxon>Diplostraca</taxon>
        <taxon>Cladocera</taxon>
        <taxon>Anomopoda</taxon>
        <taxon>Daphniidae</taxon>
        <taxon>Daphnia</taxon>
    </lineage>
</organism>
<dbReference type="Pfam" id="PF03564">
    <property type="entry name" value="DUF1759"/>
    <property type="match status" value="1"/>
</dbReference>
<dbReference type="eggNOG" id="ENOG502TDTV">
    <property type="taxonomic scope" value="Eukaryota"/>
</dbReference>
<dbReference type="Proteomes" id="UP000000305">
    <property type="component" value="Unassembled WGS sequence"/>
</dbReference>
<name>E9HSP8_DAPPU</name>
<dbReference type="OMA" id="YCRGKAK"/>
<dbReference type="PhylomeDB" id="E9HSP8"/>
<feature type="region of interest" description="Disordered" evidence="1">
    <location>
        <begin position="132"/>
        <end position="172"/>
    </location>
</feature>
<proteinExistence type="predicted"/>
<dbReference type="HOGENOM" id="CLU_047465_2_0_1"/>
<dbReference type="STRING" id="6669.E9HSP8"/>